<dbReference type="Proteomes" id="UP000001522">
    <property type="component" value="Chromosome"/>
</dbReference>
<keyword evidence="6" id="KW-0479">Metal-binding</keyword>
<dbReference type="CDD" id="cd00739">
    <property type="entry name" value="DHPS"/>
    <property type="match status" value="1"/>
</dbReference>
<dbReference type="InterPro" id="IPR045031">
    <property type="entry name" value="DHP_synth-like"/>
</dbReference>
<dbReference type="PANTHER" id="PTHR20941">
    <property type="entry name" value="FOLATE SYNTHESIS PROTEINS"/>
    <property type="match status" value="1"/>
</dbReference>
<dbReference type="InterPro" id="IPR011005">
    <property type="entry name" value="Dihydropteroate_synth-like_sf"/>
</dbReference>
<dbReference type="KEGG" id="hms:HMU01480"/>
<dbReference type="STRING" id="679897.HMU01480"/>
<organism evidence="10 11">
    <name type="scientific">Helicobacter mustelae (strain ATCC 43772 / CCUG 25715 / CIP 103759 / LMG 18044 / NCTC 12198 / R85-136P)</name>
    <name type="common">Campylobacter mustelae</name>
    <dbReference type="NCBI Taxonomy" id="679897"/>
    <lineage>
        <taxon>Bacteria</taxon>
        <taxon>Pseudomonadati</taxon>
        <taxon>Campylobacterota</taxon>
        <taxon>Epsilonproteobacteria</taxon>
        <taxon>Campylobacterales</taxon>
        <taxon>Helicobacteraceae</taxon>
        <taxon>Helicobacter</taxon>
    </lineage>
</organism>
<protein>
    <recommendedName>
        <fullName evidence="4">dihydropteroate synthase</fullName>
        <ecNumber evidence="4">2.5.1.15</ecNumber>
    </recommendedName>
</protein>
<dbReference type="NCBIfam" id="TIGR01496">
    <property type="entry name" value="DHPS"/>
    <property type="match status" value="1"/>
</dbReference>
<keyword evidence="8" id="KW-0289">Folate biosynthesis</keyword>
<keyword evidence="5 10" id="KW-0808">Transferase</keyword>
<dbReference type="PIRSF" id="PIRSF000501">
    <property type="entry name" value="DHPS_Campy_prd"/>
    <property type="match status" value="1"/>
</dbReference>
<evidence type="ECO:0000256" key="3">
    <source>
        <dbReference type="ARBA" id="ARBA00004763"/>
    </source>
</evidence>
<dbReference type="Pfam" id="PF00809">
    <property type="entry name" value="Pterin_bind"/>
    <property type="match status" value="1"/>
</dbReference>
<evidence type="ECO:0000259" key="9">
    <source>
        <dbReference type="PROSITE" id="PS50972"/>
    </source>
</evidence>
<dbReference type="InterPro" id="IPR006390">
    <property type="entry name" value="DHP_synth_dom"/>
</dbReference>
<dbReference type="PANTHER" id="PTHR20941:SF1">
    <property type="entry name" value="FOLIC ACID SYNTHESIS PROTEIN FOL1"/>
    <property type="match status" value="1"/>
</dbReference>
<comment type="cofactor">
    <cofactor evidence="2">
        <name>Mg(2+)</name>
        <dbReference type="ChEBI" id="CHEBI:18420"/>
    </cofactor>
</comment>
<evidence type="ECO:0000256" key="7">
    <source>
        <dbReference type="ARBA" id="ARBA00022842"/>
    </source>
</evidence>
<dbReference type="HOGENOM" id="CLU_008023_1_0_7"/>
<proteinExistence type="predicted"/>
<dbReference type="EC" id="2.5.1.15" evidence="4"/>
<gene>
    <name evidence="10" type="primary">folP</name>
    <name evidence="10" type="ordered locus">HMU01480</name>
</gene>
<dbReference type="eggNOG" id="COG0294">
    <property type="taxonomic scope" value="Bacteria"/>
</dbReference>
<name>D3UFY9_HELM1</name>
<evidence type="ECO:0000256" key="4">
    <source>
        <dbReference type="ARBA" id="ARBA00012458"/>
    </source>
</evidence>
<evidence type="ECO:0000256" key="8">
    <source>
        <dbReference type="ARBA" id="ARBA00022909"/>
    </source>
</evidence>
<evidence type="ECO:0000256" key="6">
    <source>
        <dbReference type="ARBA" id="ARBA00022723"/>
    </source>
</evidence>
<keyword evidence="11" id="KW-1185">Reference proteome</keyword>
<evidence type="ECO:0000256" key="2">
    <source>
        <dbReference type="ARBA" id="ARBA00001946"/>
    </source>
</evidence>
<dbReference type="InterPro" id="IPR000489">
    <property type="entry name" value="Pterin-binding_dom"/>
</dbReference>
<feature type="domain" description="Pterin-binding" evidence="9">
    <location>
        <begin position="120"/>
        <end position="372"/>
    </location>
</feature>
<sequence length="389" mass="42984">MTQIKTLNPDFLPQAFARIGSDAMGCAIMGKKSQILAFEITHLSLSATLILKQEAIGVGGDFATPRDCILARDAFYDGVLFGTKAQLQRLLNKLKTQPFGLGDLAKRLKAHLSQRKDFGTQIMAVINLTPDSFFVDSRSNALDAKQKILSLLEMEVGMIDIGGASSRPGSQILEAEEELLRLREVFDFIASQKLYLQKKFSIDTYNVEVAKAALDSGFAILNDVSGFQNPGMLELAASYKATVILMHTRGSPKEMQNLTNYEHLFGEMSAFFAEKITALKNMGVYDIILDIGFGFAKNLEQNLDLIAHLRHFESFGLPLLVGASRKSTIQKILNKTPEDSLSGTLAMHFLALLNGANILRVHDPLEHLDLLKIYQAYQHQQGETCISPL</sequence>
<comment type="catalytic activity">
    <reaction evidence="1">
        <text>(7,8-dihydropterin-6-yl)methyl diphosphate + 4-aminobenzoate = 7,8-dihydropteroate + diphosphate</text>
        <dbReference type="Rhea" id="RHEA:19949"/>
        <dbReference type="ChEBI" id="CHEBI:17836"/>
        <dbReference type="ChEBI" id="CHEBI:17839"/>
        <dbReference type="ChEBI" id="CHEBI:33019"/>
        <dbReference type="ChEBI" id="CHEBI:72950"/>
        <dbReference type="EC" id="2.5.1.15"/>
    </reaction>
</comment>
<dbReference type="GO" id="GO:0004156">
    <property type="term" value="F:dihydropteroate synthase activity"/>
    <property type="evidence" value="ECO:0007669"/>
    <property type="project" value="UniProtKB-EC"/>
</dbReference>
<evidence type="ECO:0000256" key="5">
    <source>
        <dbReference type="ARBA" id="ARBA00022679"/>
    </source>
</evidence>
<evidence type="ECO:0000313" key="11">
    <source>
        <dbReference type="Proteomes" id="UP000001522"/>
    </source>
</evidence>
<dbReference type="AlphaFoldDB" id="D3UFY9"/>
<reference evidence="10 11" key="1">
    <citation type="journal article" date="2010" name="BMC Genomics">
        <title>Comparative genomics and proteomics of Helicobacter mustelae, an ulcerogenic and carcinogenic gastric pathogen.</title>
        <authorList>
            <person name="O'Toole P.W."/>
            <person name="Snelling W.J."/>
            <person name="Canchaya C."/>
            <person name="Forde B.M."/>
            <person name="Hardie K.R."/>
            <person name="Josenhans C."/>
            <person name="Graham R.L.J."/>
            <person name="McMullan G."/>
            <person name="Parkhill J."/>
            <person name="Belda E."/>
            <person name="Bentley S.D."/>
        </authorList>
    </citation>
    <scope>NUCLEOTIDE SEQUENCE [LARGE SCALE GENOMIC DNA]</scope>
    <source>
        <strain evidence="11">ATCC 43772 / LMG 18044 / NCTC 12198 / 12198</strain>
    </source>
</reference>
<dbReference type="RefSeq" id="WP_013022505.1">
    <property type="nucleotide sequence ID" value="NC_013949.1"/>
</dbReference>
<dbReference type="GO" id="GO:0046656">
    <property type="term" value="P:folic acid biosynthetic process"/>
    <property type="evidence" value="ECO:0007669"/>
    <property type="project" value="UniProtKB-KW"/>
</dbReference>
<comment type="pathway">
    <text evidence="3">Cofactor biosynthesis; tetrahydrofolate biosynthesis; 7,8-dihydrofolate from 2-amino-4-hydroxy-6-hydroxymethyl-7,8-dihydropteridine diphosphate and 4-aminobenzoate: step 1/2.</text>
</comment>
<dbReference type="GO" id="GO:0005829">
    <property type="term" value="C:cytosol"/>
    <property type="evidence" value="ECO:0007669"/>
    <property type="project" value="TreeGrafter"/>
</dbReference>
<dbReference type="PROSITE" id="PS00793">
    <property type="entry name" value="DHPS_2"/>
    <property type="match status" value="1"/>
</dbReference>
<dbReference type="Gene3D" id="3.20.20.20">
    <property type="entry name" value="Dihydropteroate synthase-like"/>
    <property type="match status" value="1"/>
</dbReference>
<dbReference type="EMBL" id="FN555004">
    <property type="protein sequence ID" value="CBG39410.1"/>
    <property type="molecule type" value="Genomic_DNA"/>
</dbReference>
<accession>D3UFY9</accession>
<keyword evidence="7" id="KW-0460">Magnesium</keyword>
<dbReference type="InterPro" id="IPR016227">
    <property type="entry name" value="Dihydropteroate_synthase_prd"/>
</dbReference>
<evidence type="ECO:0000256" key="1">
    <source>
        <dbReference type="ARBA" id="ARBA00000012"/>
    </source>
</evidence>
<dbReference type="GO" id="GO:0046654">
    <property type="term" value="P:tetrahydrofolate biosynthetic process"/>
    <property type="evidence" value="ECO:0007669"/>
    <property type="project" value="TreeGrafter"/>
</dbReference>
<dbReference type="PROSITE" id="PS50972">
    <property type="entry name" value="PTERIN_BINDING"/>
    <property type="match status" value="1"/>
</dbReference>
<dbReference type="GO" id="GO:0046872">
    <property type="term" value="F:metal ion binding"/>
    <property type="evidence" value="ECO:0007669"/>
    <property type="project" value="UniProtKB-KW"/>
</dbReference>
<dbReference type="SUPFAM" id="SSF51717">
    <property type="entry name" value="Dihydropteroate synthetase-like"/>
    <property type="match status" value="1"/>
</dbReference>
<evidence type="ECO:0000313" key="10">
    <source>
        <dbReference type="EMBL" id="CBG39410.1"/>
    </source>
</evidence>